<dbReference type="EMBL" id="CP003154">
    <property type="protein sequence ID" value="AFL73648.1"/>
    <property type="molecule type" value="Genomic_DNA"/>
</dbReference>
<evidence type="ECO:0000313" key="5">
    <source>
        <dbReference type="EMBL" id="AFL73648.1"/>
    </source>
</evidence>
<dbReference type="AlphaFoldDB" id="G4DUQ6"/>
<dbReference type="Proteomes" id="UP000006062">
    <property type="component" value="Chromosome"/>
</dbReference>
<reference evidence="3 10" key="1">
    <citation type="submission" date="2012-06" db="EMBL/GenBank/DDBJ databases">
        <title>Complete sequence of Thiocystis violascens DSM 198.</title>
        <authorList>
            <consortium name="US DOE Joint Genome Institute"/>
            <person name="Lucas S."/>
            <person name="Han J."/>
            <person name="Lapidus A."/>
            <person name="Cheng J.-F."/>
            <person name="Goodwin L."/>
            <person name="Pitluck S."/>
            <person name="Peters L."/>
            <person name="Ovchinnikova G."/>
            <person name="Teshima H."/>
            <person name="Detter J.C."/>
            <person name="Han C."/>
            <person name="Tapia R."/>
            <person name="Land M."/>
            <person name="Hauser L."/>
            <person name="Kyrpides N."/>
            <person name="Ivanova N."/>
            <person name="Pagani I."/>
            <person name="Vogl K."/>
            <person name="Liu Z."/>
            <person name="Frigaard N.-U."/>
            <person name="Bryant D."/>
            <person name="Woyke T."/>
        </authorList>
    </citation>
    <scope>NUCLEOTIDE SEQUENCE [LARGE SCALE GENOMIC DNA]</scope>
    <source>
        <strain evidence="10">ATCC 17096 / DSM 198 / 6111</strain>
        <strain evidence="3">DSM 198</strain>
    </source>
</reference>
<evidence type="ECO:0000313" key="9">
    <source>
        <dbReference type="EMBL" id="AFL76113.1"/>
    </source>
</evidence>
<dbReference type="EMBL" id="CP003154">
    <property type="protein sequence ID" value="AFL72165.1"/>
    <property type="molecule type" value="Genomic_DNA"/>
</dbReference>
<evidence type="ECO:0000259" key="1">
    <source>
        <dbReference type="Pfam" id="PF13546"/>
    </source>
</evidence>
<dbReference type="NCBIfam" id="NF033540">
    <property type="entry name" value="transpos_IS701"/>
    <property type="match status" value="1"/>
</dbReference>
<evidence type="ECO:0000313" key="2">
    <source>
        <dbReference type="EMBL" id="AFL72165.1"/>
    </source>
</evidence>
<dbReference type="PANTHER" id="PTHR33627:SF1">
    <property type="entry name" value="TRANSPOSASE"/>
    <property type="match status" value="1"/>
</dbReference>
<feature type="domain" description="Transposase IS701-like DDE" evidence="1">
    <location>
        <begin position="36"/>
        <end position="305"/>
    </location>
</feature>
<dbReference type="OrthoDB" id="6139076at2"/>
<proteinExistence type="predicted"/>
<dbReference type="PANTHER" id="PTHR33627">
    <property type="entry name" value="TRANSPOSASE"/>
    <property type="match status" value="1"/>
</dbReference>
<dbReference type="KEGG" id="tvi:Thivi_1241"/>
<dbReference type="EMBL" id="CP003154">
    <property type="protein sequence ID" value="AFL74902.1"/>
    <property type="molecule type" value="Genomic_DNA"/>
</dbReference>
<dbReference type="HOGENOM" id="CLU_033141_0_0_6"/>
<protein>
    <submittedName>
        <fullName evidence="3">Transposase family protein</fullName>
    </submittedName>
</protein>
<evidence type="ECO:0000313" key="7">
    <source>
        <dbReference type="EMBL" id="AFL74902.1"/>
    </source>
</evidence>
<evidence type="ECO:0000313" key="3">
    <source>
        <dbReference type="EMBL" id="AFL73264.1"/>
    </source>
</evidence>
<dbReference type="EMBL" id="CP003154">
    <property type="protein sequence ID" value="AFL74996.1"/>
    <property type="molecule type" value="Genomic_DNA"/>
</dbReference>
<dbReference type="EMBL" id="CP003154">
    <property type="protein sequence ID" value="AFL76113.1"/>
    <property type="molecule type" value="Genomic_DNA"/>
</dbReference>
<dbReference type="RefSeq" id="WP_014776674.1">
    <property type="nucleotide sequence ID" value="NC_018012.1"/>
</dbReference>
<evidence type="ECO:0000313" key="10">
    <source>
        <dbReference type="Proteomes" id="UP000006062"/>
    </source>
</evidence>
<gene>
    <name evidence="2" type="ordered locus">Thivi_0077</name>
    <name evidence="3" type="ordered locus">Thivi_1241</name>
    <name evidence="4" type="ordered locus">Thivi_1447</name>
    <name evidence="5" type="ordered locus">Thivi_1674</name>
    <name evidence="6" type="ordered locus">Thivi_1887</name>
    <name evidence="7" type="ordered locus">Thivi_3021</name>
    <name evidence="8" type="ordered locus">Thivi_3119</name>
    <name evidence="9" type="ordered locus">Thivi_4300</name>
</gene>
<accession>G4DUQ6</accession>
<dbReference type="InterPro" id="IPR038721">
    <property type="entry name" value="IS701-like_DDE_dom"/>
</dbReference>
<dbReference type="KEGG" id="tvi:Thivi_3021"/>
<organism evidence="3 10">
    <name type="scientific">Thiocystis violascens (strain ATCC 17096 / DSM 198 / 6111)</name>
    <name type="common">Chromatium violascens</name>
    <dbReference type="NCBI Taxonomy" id="765911"/>
    <lineage>
        <taxon>Bacteria</taxon>
        <taxon>Pseudomonadati</taxon>
        <taxon>Pseudomonadota</taxon>
        <taxon>Gammaproteobacteria</taxon>
        <taxon>Chromatiales</taxon>
        <taxon>Chromatiaceae</taxon>
        <taxon>Thiocystis</taxon>
    </lineage>
</organism>
<evidence type="ECO:0000313" key="8">
    <source>
        <dbReference type="EMBL" id="AFL74996.1"/>
    </source>
</evidence>
<dbReference type="KEGG" id="tvi:Thivi_1447"/>
<dbReference type="EMBL" id="CP003154">
    <property type="protein sequence ID" value="AFL73453.1"/>
    <property type="molecule type" value="Genomic_DNA"/>
</dbReference>
<dbReference type="KEGG" id="tvi:Thivi_0077"/>
<name>G4DUQ6_THIV6</name>
<evidence type="ECO:0000313" key="4">
    <source>
        <dbReference type="EMBL" id="AFL73453.1"/>
    </source>
</evidence>
<dbReference type="KEGG" id="tvi:Thivi_1674"/>
<dbReference type="KEGG" id="tvi:Thivi_3119"/>
<dbReference type="KEGG" id="tvi:Thivi_1887"/>
<sequence>MANAIGSETDAMLKNMVGNLSAHLEDYHEFFQNETADGHELSRAYIMGLLKTEAGKRNLERINEEIDVSGGDGYQRIQQFITDSPWSAGNLIGAIAQDTSSLYANQPNYRGRDVGYIIDESAHLKKGKYSVGVARQYAGVIGKVENCQVGVYASLVWESQSTLINERLFLPTSWTADLKRCDQAGIPEEARQFKTKIELALEMIQSDLAAGVDIGWVGGDGLYGHGLELGVSLDNIGLNFLLDVHCDQMIYPLKPILSVPESAGRGRKPTKLQADRDPTQVRWYADHLYPFQWRTMAVRNGAKGPITLSVHTAPVWVWDGKSERVTERVLVISRNHADNKIKYSLSNVDYRSTPIERLAYMQAQRYWVERAFQEAKSELGMSDYQVRKWNAWHHHMALVMLSLSFIVKERLLHKTDYPLVSCRDLRLLIIALLLNDPDAVEKRIQQMRVRHEQRRKDIERYYKLTATG</sequence>
<dbReference type="EMBL" id="CP003154">
    <property type="protein sequence ID" value="AFL73264.1"/>
    <property type="molecule type" value="Genomic_DNA"/>
</dbReference>
<dbReference type="InterPro" id="IPR012337">
    <property type="entry name" value="RNaseH-like_sf"/>
</dbReference>
<dbReference type="InterPro" id="IPR039365">
    <property type="entry name" value="IS701-like"/>
</dbReference>
<dbReference type="EMBL" id="CP003154">
    <property type="protein sequence ID" value="AFL73855.1"/>
    <property type="molecule type" value="Genomic_DNA"/>
</dbReference>
<keyword evidence="10" id="KW-1185">Reference proteome</keyword>
<dbReference type="eggNOG" id="COG5659">
    <property type="taxonomic scope" value="Bacteria"/>
</dbReference>
<dbReference type="SUPFAM" id="SSF53098">
    <property type="entry name" value="Ribonuclease H-like"/>
    <property type="match status" value="1"/>
</dbReference>
<dbReference type="Pfam" id="PF13546">
    <property type="entry name" value="DDE_5"/>
    <property type="match status" value="1"/>
</dbReference>
<dbReference type="KEGG" id="tvi:Thivi_4300"/>
<evidence type="ECO:0000313" key="6">
    <source>
        <dbReference type="EMBL" id="AFL73855.1"/>
    </source>
</evidence>
<dbReference type="STRING" id="765911.Thivi_0077"/>